<dbReference type="STRING" id="576137.A0A1L7XWY0"/>
<feature type="disulfide bond" evidence="3">
    <location>
        <begin position="357"/>
        <end position="371"/>
    </location>
</feature>
<evidence type="ECO:0000256" key="5">
    <source>
        <dbReference type="SAM" id="SignalP"/>
    </source>
</evidence>
<evidence type="ECO:0000256" key="2">
    <source>
        <dbReference type="ARBA" id="ARBA00023157"/>
    </source>
</evidence>
<dbReference type="InterPro" id="IPR036861">
    <property type="entry name" value="Endochitinase-like_sf"/>
</dbReference>
<dbReference type="GO" id="GO:0008061">
    <property type="term" value="F:chitin binding"/>
    <property type="evidence" value="ECO:0007669"/>
    <property type="project" value="UniProtKB-UniRule"/>
</dbReference>
<evidence type="ECO:0000259" key="6">
    <source>
        <dbReference type="PROSITE" id="PS50941"/>
    </source>
</evidence>
<evidence type="ECO:0000313" key="8">
    <source>
        <dbReference type="EMBL" id="CZR69561.1"/>
    </source>
</evidence>
<dbReference type="InterPro" id="IPR001002">
    <property type="entry name" value="Chitin-bd_1"/>
</dbReference>
<protein>
    <recommendedName>
        <fullName evidence="10">Carbohydrate-binding module family 18 protein</fullName>
    </recommendedName>
</protein>
<dbReference type="Gene3D" id="3.10.350.10">
    <property type="entry name" value="LysM domain"/>
    <property type="match status" value="1"/>
</dbReference>
<dbReference type="PANTHER" id="PTHR47849:SF8">
    <property type="entry name" value="LECTIN"/>
    <property type="match status" value="1"/>
</dbReference>
<feature type="domain" description="Chitin-binding type-1" evidence="6">
    <location>
        <begin position="196"/>
        <end position="241"/>
    </location>
</feature>
<evidence type="ECO:0000256" key="4">
    <source>
        <dbReference type="SAM" id="MobiDB-lite"/>
    </source>
</evidence>
<feature type="region of interest" description="Disordered" evidence="4">
    <location>
        <begin position="300"/>
        <end position="334"/>
    </location>
</feature>
<feature type="domain" description="Chitin-binding type-1" evidence="6">
    <location>
        <begin position="336"/>
        <end position="386"/>
    </location>
</feature>
<sequence length="449" mass="46713">MKCLGSQTQLSKCFSLLSLLLSILVVEAADVCAPVTWTGTLRRASSNVTDTITDTITANMMMARRDLLDPDDLQPGDINCRYTGRTDAAVNYYTCTQLANFYGITIEKFFKLNPQVKPDCSNILPSSVYCVDGFIEPVRATDGLCGPKNNNATCLGQSFGQCCNAATWKCGNTTDDCAPGNCYEGACVGDNIFSTDGTCGYQHGYRQCIGKWGSCCNMDGTCGNGTAFCGIGSCQMGNCTQPAITTPPTTGNTTDGTCGGPKSLTCNLLYGTCCNKYGQCGSLDTDCGVGCQPKYGQCSSISSSSTTIASSTKSSSTISSTKSSSSVPTATPVSLDGKCGSASTTGATCAGSSFGSCCSVRGNCGSTPAFCAVSNLCQPKFGTCTPVALLALAARSGGIVEAQPLFVALVICVKLCLELVTQQALMDVVERIPLYRLLVLVVRMGIAAR</sequence>
<dbReference type="EMBL" id="FJOG01000073">
    <property type="protein sequence ID" value="CZR69561.1"/>
    <property type="molecule type" value="Genomic_DNA"/>
</dbReference>
<dbReference type="AlphaFoldDB" id="A0A1L7XWY0"/>
<feature type="disulfide bond" evidence="3">
    <location>
        <begin position="273"/>
        <end position="287"/>
    </location>
</feature>
<feature type="domain" description="Chitin-binding type-1" evidence="6">
    <location>
        <begin position="255"/>
        <end position="300"/>
    </location>
</feature>
<feature type="domain" description="LysM" evidence="7">
    <location>
        <begin position="85"/>
        <end position="131"/>
    </location>
</feature>
<accession>A0A1L7XWY0</accession>
<dbReference type="PROSITE" id="PS51782">
    <property type="entry name" value="LYSM"/>
    <property type="match status" value="1"/>
</dbReference>
<keyword evidence="5" id="KW-0732">Signal</keyword>
<keyword evidence="9" id="KW-1185">Reference proteome</keyword>
<evidence type="ECO:0008006" key="10">
    <source>
        <dbReference type="Google" id="ProtNLM"/>
    </source>
</evidence>
<evidence type="ECO:0000256" key="3">
    <source>
        <dbReference type="PROSITE-ProRule" id="PRU00261"/>
    </source>
</evidence>
<feature type="signal peptide" evidence="5">
    <location>
        <begin position="1"/>
        <end position="28"/>
    </location>
</feature>
<feature type="disulfide bond" evidence="3">
    <location>
        <begin position="215"/>
        <end position="229"/>
    </location>
</feature>
<keyword evidence="1 3" id="KW-0147">Chitin-binding</keyword>
<proteinExistence type="predicted"/>
<dbReference type="Proteomes" id="UP000184330">
    <property type="component" value="Unassembled WGS sequence"/>
</dbReference>
<comment type="caution">
    <text evidence="3">Lacks conserved residue(s) required for the propagation of feature annotation.</text>
</comment>
<gene>
    <name evidence="8" type="ORF">PAC_19461</name>
</gene>
<feature type="chain" id="PRO_5012611727" description="Carbohydrate-binding module family 18 protein" evidence="5">
    <location>
        <begin position="29"/>
        <end position="449"/>
    </location>
</feature>
<evidence type="ECO:0000313" key="9">
    <source>
        <dbReference type="Proteomes" id="UP000184330"/>
    </source>
</evidence>
<dbReference type="Gene3D" id="3.30.60.10">
    <property type="entry name" value="Endochitinase-like"/>
    <property type="match status" value="3"/>
</dbReference>
<dbReference type="OrthoDB" id="1193027at2759"/>
<dbReference type="InterPro" id="IPR036779">
    <property type="entry name" value="LysM_dom_sf"/>
</dbReference>
<name>A0A1L7XWY0_9HELO</name>
<dbReference type="PROSITE" id="PS50941">
    <property type="entry name" value="CHIT_BIND_I_2"/>
    <property type="match status" value="3"/>
</dbReference>
<organism evidence="8 9">
    <name type="scientific">Phialocephala subalpina</name>
    <dbReference type="NCBI Taxonomy" id="576137"/>
    <lineage>
        <taxon>Eukaryota</taxon>
        <taxon>Fungi</taxon>
        <taxon>Dikarya</taxon>
        <taxon>Ascomycota</taxon>
        <taxon>Pezizomycotina</taxon>
        <taxon>Leotiomycetes</taxon>
        <taxon>Helotiales</taxon>
        <taxon>Mollisiaceae</taxon>
        <taxon>Phialocephala</taxon>
        <taxon>Phialocephala fortinii species complex</taxon>
    </lineage>
</organism>
<dbReference type="CDD" id="cd00118">
    <property type="entry name" value="LysM"/>
    <property type="match status" value="1"/>
</dbReference>
<evidence type="ECO:0000256" key="1">
    <source>
        <dbReference type="ARBA" id="ARBA00022669"/>
    </source>
</evidence>
<keyword evidence="2 3" id="KW-1015">Disulfide bond</keyword>
<reference evidence="8 9" key="1">
    <citation type="submission" date="2016-03" db="EMBL/GenBank/DDBJ databases">
        <authorList>
            <person name="Ploux O."/>
        </authorList>
    </citation>
    <scope>NUCLEOTIDE SEQUENCE [LARGE SCALE GENOMIC DNA]</scope>
    <source>
        <strain evidence="8 9">UAMH 11012</strain>
    </source>
</reference>
<dbReference type="SUPFAM" id="SSF57016">
    <property type="entry name" value="Plant lectins/antimicrobial peptides"/>
    <property type="match status" value="2"/>
</dbReference>
<dbReference type="PANTHER" id="PTHR47849">
    <property type="entry name" value="CHITIN-BINDING LECTIN 1"/>
    <property type="match status" value="1"/>
</dbReference>
<dbReference type="InterPro" id="IPR018392">
    <property type="entry name" value="LysM"/>
</dbReference>
<evidence type="ECO:0000259" key="7">
    <source>
        <dbReference type="PROSITE" id="PS51782"/>
    </source>
</evidence>